<protein>
    <submittedName>
        <fullName evidence="1">Uncharacterized protein</fullName>
    </submittedName>
</protein>
<gene>
    <name evidence="1" type="ORF">SARC_11639</name>
</gene>
<organism evidence="1 2">
    <name type="scientific">Sphaeroforma arctica JP610</name>
    <dbReference type="NCBI Taxonomy" id="667725"/>
    <lineage>
        <taxon>Eukaryota</taxon>
        <taxon>Ichthyosporea</taxon>
        <taxon>Ichthyophonida</taxon>
        <taxon>Sphaeroforma</taxon>
    </lineage>
</organism>
<evidence type="ECO:0000313" key="2">
    <source>
        <dbReference type="Proteomes" id="UP000054560"/>
    </source>
</evidence>
<name>A0A0L0FIH1_9EUKA</name>
<reference evidence="1 2" key="1">
    <citation type="submission" date="2011-02" db="EMBL/GenBank/DDBJ databases">
        <title>The Genome Sequence of Sphaeroforma arctica JP610.</title>
        <authorList>
            <consortium name="The Broad Institute Genome Sequencing Platform"/>
            <person name="Russ C."/>
            <person name="Cuomo C."/>
            <person name="Young S.K."/>
            <person name="Zeng Q."/>
            <person name="Gargeya S."/>
            <person name="Alvarado L."/>
            <person name="Berlin A."/>
            <person name="Chapman S.B."/>
            <person name="Chen Z."/>
            <person name="Freedman E."/>
            <person name="Gellesch M."/>
            <person name="Goldberg J."/>
            <person name="Griggs A."/>
            <person name="Gujja S."/>
            <person name="Heilman E."/>
            <person name="Heiman D."/>
            <person name="Howarth C."/>
            <person name="Mehta T."/>
            <person name="Neiman D."/>
            <person name="Pearson M."/>
            <person name="Roberts A."/>
            <person name="Saif S."/>
            <person name="Shea T."/>
            <person name="Shenoy N."/>
            <person name="Sisk P."/>
            <person name="Stolte C."/>
            <person name="Sykes S."/>
            <person name="White J."/>
            <person name="Yandava C."/>
            <person name="Burger G."/>
            <person name="Gray M.W."/>
            <person name="Holland P.W.H."/>
            <person name="King N."/>
            <person name="Lang F.B.F."/>
            <person name="Roger A.J."/>
            <person name="Ruiz-Trillo I."/>
            <person name="Haas B."/>
            <person name="Nusbaum C."/>
            <person name="Birren B."/>
        </authorList>
    </citation>
    <scope>NUCLEOTIDE SEQUENCE [LARGE SCALE GENOMIC DNA]</scope>
    <source>
        <strain evidence="1 2">JP610</strain>
    </source>
</reference>
<dbReference type="GeneID" id="25912143"/>
<dbReference type="EMBL" id="KQ243397">
    <property type="protein sequence ID" value="KNC75843.1"/>
    <property type="molecule type" value="Genomic_DNA"/>
</dbReference>
<dbReference type="AlphaFoldDB" id="A0A0L0FIH1"/>
<proteinExistence type="predicted"/>
<sequence>MYAMSDGVKVHGSRCNSVVESQENHGANELEGDFVCGDEDDGVLPVRETVAADASGLVGTHTAVGDVGGRIDASLAAFLVTAEREYNRQLPDWVINSEIVHF</sequence>
<evidence type="ECO:0000313" key="1">
    <source>
        <dbReference type="EMBL" id="KNC75843.1"/>
    </source>
</evidence>
<dbReference type="Proteomes" id="UP000054560">
    <property type="component" value="Unassembled WGS sequence"/>
</dbReference>
<keyword evidence="2" id="KW-1185">Reference proteome</keyword>
<dbReference type="RefSeq" id="XP_014149745.1">
    <property type="nucleotide sequence ID" value="XM_014294270.1"/>
</dbReference>
<accession>A0A0L0FIH1</accession>